<evidence type="ECO:0000313" key="1">
    <source>
        <dbReference type="EMBL" id="MDB9537447.1"/>
    </source>
</evidence>
<keyword evidence="2" id="KW-1185">Reference proteome</keyword>
<dbReference type="RefSeq" id="WP_271797130.1">
    <property type="nucleotide sequence ID" value="NZ_JAQMUC010000095.1"/>
</dbReference>
<reference evidence="1 2" key="1">
    <citation type="submission" date="2023-01" db="EMBL/GenBank/DDBJ databases">
        <title>Genomes from the Australian National Cyanobacteria Reference Collection.</title>
        <authorList>
            <person name="Willis A."/>
            <person name="Lee E.M.F."/>
        </authorList>
    </citation>
    <scope>NUCLEOTIDE SEQUENCE [LARGE SCALE GENOMIC DNA]</scope>
    <source>
        <strain evidence="1 2">CS-1226</strain>
    </source>
</reference>
<proteinExistence type="predicted"/>
<organism evidence="1 2">
    <name type="scientific">Dolichospermum planctonicum CS-1226</name>
    <dbReference type="NCBI Taxonomy" id="3021751"/>
    <lineage>
        <taxon>Bacteria</taxon>
        <taxon>Bacillati</taxon>
        <taxon>Cyanobacteriota</taxon>
        <taxon>Cyanophyceae</taxon>
        <taxon>Nostocales</taxon>
        <taxon>Aphanizomenonaceae</taxon>
        <taxon>Dolichospermum</taxon>
        <taxon>Dolichospermum planctonicum</taxon>
    </lineage>
</organism>
<evidence type="ECO:0008006" key="3">
    <source>
        <dbReference type="Google" id="ProtNLM"/>
    </source>
</evidence>
<evidence type="ECO:0000313" key="2">
    <source>
        <dbReference type="Proteomes" id="UP001211249"/>
    </source>
</evidence>
<dbReference type="Proteomes" id="UP001211249">
    <property type="component" value="Unassembled WGS sequence"/>
</dbReference>
<gene>
    <name evidence="1" type="ORF">PN451_16695</name>
</gene>
<accession>A0ABT5AJG5</accession>
<sequence>MCNAGAIAFSSVIKKRLQVWNTQELRHKISDSCGALRYRTDFFRNHKNTR</sequence>
<dbReference type="EMBL" id="JAQMUC010000095">
    <property type="protein sequence ID" value="MDB9537447.1"/>
    <property type="molecule type" value="Genomic_DNA"/>
</dbReference>
<comment type="caution">
    <text evidence="1">The sequence shown here is derived from an EMBL/GenBank/DDBJ whole genome shotgun (WGS) entry which is preliminary data.</text>
</comment>
<protein>
    <recommendedName>
        <fullName evidence="3">Glutaminase</fullName>
    </recommendedName>
</protein>
<name>A0ABT5AJG5_9CYAN</name>